<dbReference type="Proteomes" id="UP001374535">
    <property type="component" value="Chromosome 1"/>
</dbReference>
<protein>
    <submittedName>
        <fullName evidence="1">Uncharacterized protein</fullName>
    </submittedName>
</protein>
<organism evidence="1 2">
    <name type="scientific">Vigna mungo</name>
    <name type="common">Black gram</name>
    <name type="synonym">Phaseolus mungo</name>
    <dbReference type="NCBI Taxonomy" id="3915"/>
    <lineage>
        <taxon>Eukaryota</taxon>
        <taxon>Viridiplantae</taxon>
        <taxon>Streptophyta</taxon>
        <taxon>Embryophyta</taxon>
        <taxon>Tracheophyta</taxon>
        <taxon>Spermatophyta</taxon>
        <taxon>Magnoliopsida</taxon>
        <taxon>eudicotyledons</taxon>
        <taxon>Gunneridae</taxon>
        <taxon>Pentapetalae</taxon>
        <taxon>rosids</taxon>
        <taxon>fabids</taxon>
        <taxon>Fabales</taxon>
        <taxon>Fabaceae</taxon>
        <taxon>Papilionoideae</taxon>
        <taxon>50 kb inversion clade</taxon>
        <taxon>NPAAA clade</taxon>
        <taxon>indigoferoid/millettioid clade</taxon>
        <taxon>Phaseoleae</taxon>
        <taxon>Vigna</taxon>
    </lineage>
</organism>
<dbReference type="EMBL" id="CP144700">
    <property type="protein sequence ID" value="WVZ25420.1"/>
    <property type="molecule type" value="Genomic_DNA"/>
</dbReference>
<proteinExistence type="predicted"/>
<sequence>MLSIKHKDRDISMSTLQVPTINKIHRRKRMSFVFGKRNKEKNTPIKYKGDLLTTQTFGCLEYMGQGKVSYIHLNLSDYTMMGTSSIAIILKKYTRAISMPIFH</sequence>
<dbReference type="AlphaFoldDB" id="A0AAQ3PDA1"/>
<gene>
    <name evidence="1" type="ORF">V8G54_003964</name>
</gene>
<keyword evidence="2" id="KW-1185">Reference proteome</keyword>
<evidence type="ECO:0000313" key="1">
    <source>
        <dbReference type="EMBL" id="WVZ25420.1"/>
    </source>
</evidence>
<evidence type="ECO:0000313" key="2">
    <source>
        <dbReference type="Proteomes" id="UP001374535"/>
    </source>
</evidence>
<accession>A0AAQ3PDA1</accession>
<reference evidence="1 2" key="1">
    <citation type="journal article" date="2023" name="Life. Sci Alliance">
        <title>Evolutionary insights into 3D genome organization and epigenetic landscape of Vigna mungo.</title>
        <authorList>
            <person name="Junaid A."/>
            <person name="Singh B."/>
            <person name="Bhatia S."/>
        </authorList>
    </citation>
    <scope>NUCLEOTIDE SEQUENCE [LARGE SCALE GENOMIC DNA]</scope>
    <source>
        <strain evidence="1">Urdbean</strain>
    </source>
</reference>
<name>A0AAQ3PDA1_VIGMU</name>